<name>A0A928BSI3_XYLRU</name>
<protein>
    <submittedName>
        <fullName evidence="1">Uncharacterized protein</fullName>
    </submittedName>
</protein>
<accession>A0A928BSI3</accession>
<gene>
    <name evidence="1" type="ORF">E7102_05335</name>
</gene>
<proteinExistence type="predicted"/>
<organism evidence="1 2">
    <name type="scientific">Xylanibacter ruminicola</name>
    <name type="common">Prevotella ruminicola</name>
    <dbReference type="NCBI Taxonomy" id="839"/>
    <lineage>
        <taxon>Bacteria</taxon>
        <taxon>Pseudomonadati</taxon>
        <taxon>Bacteroidota</taxon>
        <taxon>Bacteroidia</taxon>
        <taxon>Bacteroidales</taxon>
        <taxon>Prevotellaceae</taxon>
        <taxon>Xylanibacter</taxon>
    </lineage>
</organism>
<evidence type="ECO:0000313" key="1">
    <source>
        <dbReference type="EMBL" id="MBE6265883.1"/>
    </source>
</evidence>
<dbReference type="AlphaFoldDB" id="A0A928BSI3"/>
<comment type="caution">
    <text evidence="1">The sequence shown here is derived from an EMBL/GenBank/DDBJ whole genome shotgun (WGS) entry which is preliminary data.</text>
</comment>
<evidence type="ECO:0000313" key="2">
    <source>
        <dbReference type="Proteomes" id="UP000763088"/>
    </source>
</evidence>
<reference evidence="1" key="1">
    <citation type="submission" date="2019-04" db="EMBL/GenBank/DDBJ databases">
        <title>Evolution of Biomass-Degrading Anaerobic Consortia Revealed by Metagenomics.</title>
        <authorList>
            <person name="Peng X."/>
        </authorList>
    </citation>
    <scope>NUCLEOTIDE SEQUENCE</scope>
    <source>
        <strain evidence="1">SIG141</strain>
    </source>
</reference>
<sequence length="272" mass="31822">MMNIIQRNFFRLIKCGVYGTAETLEPMSIHKWNKLYQMGHLHNVNPFIYQGLLKCKDQFNLKLLPQQWQQWELAHFQQMQDADDEELLRPYKLTNPIINRQLQNILDDEQSDINTRRMLIQIIRIARHILNWGLPLRLLIDLGVNLRDNTEKVDYEVLNDWITRLRFTQMAQLESALLIELFGFTADDIPFAGGDVDSKKANIVARELAEYTSNHQNFFFSQSPDSIFVHASGGNALISHIRRSARYMRFIPSEALTNFFASFAHSLTHIEE</sequence>
<dbReference type="Proteomes" id="UP000763088">
    <property type="component" value="Unassembled WGS sequence"/>
</dbReference>
<dbReference type="EMBL" id="SUYD01000005">
    <property type="protein sequence ID" value="MBE6265883.1"/>
    <property type="molecule type" value="Genomic_DNA"/>
</dbReference>